<dbReference type="OrthoDB" id="5410974at2"/>
<dbReference type="InterPro" id="IPR018759">
    <property type="entry name" value="BBP2_2"/>
</dbReference>
<reference evidence="2 3" key="2">
    <citation type="submission" date="2012-02" db="EMBL/GenBank/DDBJ databases">
        <title>Improved High-Quality Draft sequence of Desulfobacter postgatei 2ac9.</title>
        <authorList>
            <consortium name="US DOE Joint Genome Institute"/>
            <person name="Lucas S."/>
            <person name="Han J."/>
            <person name="Lapidus A."/>
            <person name="Cheng J.-F."/>
            <person name="Goodwin L."/>
            <person name="Pitluck S."/>
            <person name="Peters L."/>
            <person name="Ovchinnikova G."/>
            <person name="Held B."/>
            <person name="Detter J.C."/>
            <person name="Han C."/>
            <person name="Tapia R."/>
            <person name="Land M."/>
            <person name="Hauser L."/>
            <person name="Kyrpides N."/>
            <person name="Ivanova N."/>
            <person name="Pagani I."/>
            <person name="Orellana R."/>
            <person name="Lovley D."/>
            <person name="Woyke T."/>
        </authorList>
    </citation>
    <scope>NUCLEOTIDE SEQUENCE [LARGE SCALE GENOMIC DNA]</scope>
    <source>
        <strain evidence="2 3">2ac9</strain>
    </source>
</reference>
<dbReference type="Proteomes" id="UP000005778">
    <property type="component" value="Chromosome"/>
</dbReference>
<protein>
    <recommendedName>
        <fullName evidence="4">TIGR03016 family PEP-CTERM system-associated outer membrane protein</fullName>
    </recommendedName>
</protein>
<evidence type="ECO:0000313" key="3">
    <source>
        <dbReference type="Proteomes" id="UP000005778"/>
    </source>
</evidence>
<dbReference type="STRING" id="879212.DespoDRAFT_01687"/>
<dbReference type="AlphaFoldDB" id="I5B293"/>
<feature type="compositionally biased region" description="Polar residues" evidence="1">
    <location>
        <begin position="130"/>
        <end position="139"/>
    </location>
</feature>
<feature type="region of interest" description="Disordered" evidence="1">
    <location>
        <begin position="119"/>
        <end position="139"/>
    </location>
</feature>
<sequence>MKLSMITLHACFWAAAICLVVQVPFVQARMVTQIVPTLTVTEEYTDNYFQTGSDTFEEWTTSYELGFSVGFLNKRSKIYLEYNPEYTDYKNLNERDGLDHNAGLSAAFQATKHTTATADISYDGHDENNTGESWEHSASASVDSQLTKTVKTSLAYDYSNSFDQQLRTGDYKEHQTHTTSASIRKAFGPQNSMGADFSYETDNYQNSDADEYESYEPSAFLTYWFTRKDGVGTNLEYEGKKFEMTTGNDYETIAGDIRYIRKITRHFDGYVKYRHYMSDREDGNHVIYHPSVGVDWDITEDSGVSIGVGILFNEWDNNNEDSTDPFLDLNVYKIFNFSPKGSLYLTGSSSYEESDEEAASLGYNISYQAGFYLSYMLARRLSSNLFGSYELQQFKDTTNRQDDTYEIGGGLTWNPLRWLQVSADATHTNFKTNDASRENYEENTISVFVRFIPERPIRPDKVLSRISLEKAIFD</sequence>
<proteinExistence type="predicted"/>
<dbReference type="HOGENOM" id="CLU_572026_0_0_7"/>
<reference evidence="2 3" key="1">
    <citation type="submission" date="2011-09" db="EMBL/GenBank/DDBJ databases">
        <authorList>
            <consortium name="US DOE Joint Genome Institute (JGI-PGF)"/>
            <person name="Lucas S."/>
            <person name="Han J."/>
            <person name="Lapidus A."/>
            <person name="Cheng J.-F."/>
            <person name="Goodwin L."/>
            <person name="Pitluck S."/>
            <person name="Peters L."/>
            <person name="Land M.L."/>
            <person name="Hauser L."/>
            <person name="Orellana R."/>
            <person name="Lovley D."/>
            <person name="Woyke T.J."/>
        </authorList>
    </citation>
    <scope>NUCLEOTIDE SEQUENCE [LARGE SCALE GENOMIC DNA]</scope>
    <source>
        <strain evidence="2 3">2ac9</strain>
    </source>
</reference>
<name>I5B293_9BACT</name>
<dbReference type="Pfam" id="PF10082">
    <property type="entry name" value="BBP2_2"/>
    <property type="match status" value="1"/>
</dbReference>
<dbReference type="eggNOG" id="COG3188">
    <property type="taxonomic scope" value="Bacteria"/>
</dbReference>
<evidence type="ECO:0000313" key="2">
    <source>
        <dbReference type="EMBL" id="EIM63606.1"/>
    </source>
</evidence>
<organism evidence="2 3">
    <name type="scientific">Desulfobacter postgatei 2ac9</name>
    <dbReference type="NCBI Taxonomy" id="879212"/>
    <lineage>
        <taxon>Bacteria</taxon>
        <taxon>Pseudomonadati</taxon>
        <taxon>Thermodesulfobacteriota</taxon>
        <taxon>Desulfobacteria</taxon>
        <taxon>Desulfobacterales</taxon>
        <taxon>Desulfobacteraceae</taxon>
        <taxon>Desulfobacter</taxon>
    </lineage>
</organism>
<accession>I5B293</accession>
<dbReference type="RefSeq" id="WP_004072845.1">
    <property type="nucleotide sequence ID" value="NZ_CM001488.1"/>
</dbReference>
<evidence type="ECO:0000256" key="1">
    <source>
        <dbReference type="SAM" id="MobiDB-lite"/>
    </source>
</evidence>
<evidence type="ECO:0008006" key="4">
    <source>
        <dbReference type="Google" id="ProtNLM"/>
    </source>
</evidence>
<gene>
    <name evidence="2" type="ORF">DespoDRAFT_01687</name>
</gene>
<keyword evidence="3" id="KW-1185">Reference proteome</keyword>
<dbReference type="EMBL" id="CM001488">
    <property type="protein sequence ID" value="EIM63606.1"/>
    <property type="molecule type" value="Genomic_DNA"/>
</dbReference>